<dbReference type="InterPro" id="IPR006029">
    <property type="entry name" value="Neurotrans-gated_channel_TM"/>
</dbReference>
<dbReference type="SUPFAM" id="SSF90112">
    <property type="entry name" value="Neurotransmitter-gated ion-channel transmembrane pore"/>
    <property type="match status" value="1"/>
</dbReference>
<dbReference type="InterPro" id="IPR036719">
    <property type="entry name" value="Neuro-gated_channel_TM_sf"/>
</dbReference>
<dbReference type="PANTHER" id="PTHR18945">
    <property type="entry name" value="NEUROTRANSMITTER GATED ION CHANNEL"/>
    <property type="match status" value="1"/>
</dbReference>
<dbReference type="AlphaFoldDB" id="A0A7R9QDC1"/>
<keyword evidence="4" id="KW-1185">Reference proteome</keyword>
<feature type="domain" description="Neurotransmitter-gated ion-channel transmembrane" evidence="2">
    <location>
        <begin position="55"/>
        <end position="134"/>
    </location>
</feature>
<keyword evidence="1" id="KW-1133">Transmembrane helix</keyword>
<dbReference type="EMBL" id="CAJPVJ010000528">
    <property type="protein sequence ID" value="CAG2162759.1"/>
    <property type="molecule type" value="Genomic_DNA"/>
</dbReference>
<evidence type="ECO:0000256" key="1">
    <source>
        <dbReference type="SAM" id="Phobius"/>
    </source>
</evidence>
<gene>
    <name evidence="3" type="ORF">ONB1V03_LOCUS2349</name>
</gene>
<evidence type="ECO:0000259" key="2">
    <source>
        <dbReference type="Pfam" id="PF02932"/>
    </source>
</evidence>
<dbReference type="InterPro" id="IPR006028">
    <property type="entry name" value="GABAA/Glycine_rcpt"/>
</dbReference>
<organism evidence="3">
    <name type="scientific">Oppiella nova</name>
    <dbReference type="NCBI Taxonomy" id="334625"/>
    <lineage>
        <taxon>Eukaryota</taxon>
        <taxon>Metazoa</taxon>
        <taxon>Ecdysozoa</taxon>
        <taxon>Arthropoda</taxon>
        <taxon>Chelicerata</taxon>
        <taxon>Arachnida</taxon>
        <taxon>Acari</taxon>
        <taxon>Acariformes</taxon>
        <taxon>Sarcoptiformes</taxon>
        <taxon>Oribatida</taxon>
        <taxon>Brachypylina</taxon>
        <taxon>Oppioidea</taxon>
        <taxon>Oppiidae</taxon>
        <taxon>Oppiella</taxon>
    </lineage>
</organism>
<dbReference type="GO" id="GO:0099095">
    <property type="term" value="F:ligand-gated monoatomic anion channel activity"/>
    <property type="evidence" value="ECO:0007669"/>
    <property type="project" value="UniProtKB-ARBA"/>
</dbReference>
<dbReference type="Pfam" id="PF02932">
    <property type="entry name" value="Neur_chan_memb"/>
    <property type="match status" value="1"/>
</dbReference>
<keyword evidence="1" id="KW-0812">Transmembrane</keyword>
<dbReference type="InterPro" id="IPR038050">
    <property type="entry name" value="Neuro_actylchol_rec"/>
</dbReference>
<dbReference type="PRINTS" id="PR00253">
    <property type="entry name" value="GABAARECEPTR"/>
</dbReference>
<feature type="transmembrane region" description="Helical" evidence="1">
    <location>
        <begin position="114"/>
        <end position="134"/>
    </location>
</feature>
<protein>
    <recommendedName>
        <fullName evidence="2">Neurotransmitter-gated ion-channel transmembrane domain-containing protein</fullName>
    </recommendedName>
</protein>
<dbReference type="GO" id="GO:0005254">
    <property type="term" value="F:chloride channel activity"/>
    <property type="evidence" value="ECO:0007669"/>
    <property type="project" value="UniProtKB-ARBA"/>
</dbReference>
<evidence type="ECO:0000313" key="3">
    <source>
        <dbReference type="EMBL" id="CAD7640036.1"/>
    </source>
</evidence>
<proteinExistence type="predicted"/>
<dbReference type="GO" id="GO:0005230">
    <property type="term" value="F:extracellular ligand-gated monoatomic ion channel activity"/>
    <property type="evidence" value="ECO:0007669"/>
    <property type="project" value="UniProtKB-ARBA"/>
</dbReference>
<sequence>MFWDEFVHTNGLYPKFLIRSTFTGTCDRSSYLGDFSCMSATLKLVRRVSYYVIRVYAPTFLSVIVTFVGFWIPILGWPARVRELVTILVTPLLSLITQDISLNNDISVAYVVAIHWWMIWCQIFVFLALIEYAIAII</sequence>
<reference evidence="3" key="1">
    <citation type="submission" date="2020-11" db="EMBL/GenBank/DDBJ databases">
        <authorList>
            <person name="Tran Van P."/>
        </authorList>
    </citation>
    <scope>NUCLEOTIDE SEQUENCE</scope>
</reference>
<name>A0A7R9QDC1_9ACAR</name>
<dbReference type="OrthoDB" id="6490394at2759"/>
<dbReference type="InterPro" id="IPR006201">
    <property type="entry name" value="Neur_channel"/>
</dbReference>
<dbReference type="GO" id="GO:0016020">
    <property type="term" value="C:membrane"/>
    <property type="evidence" value="ECO:0007669"/>
    <property type="project" value="InterPro"/>
</dbReference>
<keyword evidence="1" id="KW-0472">Membrane</keyword>
<feature type="transmembrane region" description="Helical" evidence="1">
    <location>
        <begin position="51"/>
        <end position="72"/>
    </location>
</feature>
<dbReference type="Gene3D" id="1.20.58.390">
    <property type="entry name" value="Neurotransmitter-gated ion-channel transmembrane domain"/>
    <property type="match status" value="1"/>
</dbReference>
<dbReference type="Proteomes" id="UP000728032">
    <property type="component" value="Unassembled WGS sequence"/>
</dbReference>
<accession>A0A7R9QDC1</accession>
<dbReference type="EMBL" id="OC915353">
    <property type="protein sequence ID" value="CAD7640036.1"/>
    <property type="molecule type" value="Genomic_DNA"/>
</dbReference>
<evidence type="ECO:0000313" key="4">
    <source>
        <dbReference type="Proteomes" id="UP000728032"/>
    </source>
</evidence>
<dbReference type="GO" id="GO:0004888">
    <property type="term" value="F:transmembrane signaling receptor activity"/>
    <property type="evidence" value="ECO:0007669"/>
    <property type="project" value="InterPro"/>
</dbReference>